<name>A0A1J5TTP8_9ZZZZ</name>
<sequence>MLRTQNDNVIMELAIKMEFRNLALFTQPETSSFHTFASARHAAYSAGRNRLASNVANPLVMHIAIASRTPDG</sequence>
<comment type="caution">
    <text evidence="1">The sequence shown here is derived from an EMBL/GenBank/DDBJ whole genome shotgun (WGS) entry which is preliminary data.</text>
</comment>
<reference evidence="1" key="1">
    <citation type="submission" date="2016-10" db="EMBL/GenBank/DDBJ databases">
        <title>Sequence of Gallionella enrichment culture.</title>
        <authorList>
            <person name="Poehlein A."/>
            <person name="Muehling M."/>
            <person name="Daniel R."/>
        </authorList>
    </citation>
    <scope>NUCLEOTIDE SEQUENCE</scope>
</reference>
<organism evidence="1">
    <name type="scientific">mine drainage metagenome</name>
    <dbReference type="NCBI Taxonomy" id="410659"/>
    <lineage>
        <taxon>unclassified sequences</taxon>
        <taxon>metagenomes</taxon>
        <taxon>ecological metagenomes</taxon>
    </lineage>
</organism>
<dbReference type="EMBL" id="MLJW01000001">
    <property type="protein sequence ID" value="OIR19640.1"/>
    <property type="molecule type" value="Genomic_DNA"/>
</dbReference>
<evidence type="ECO:0000313" key="1">
    <source>
        <dbReference type="EMBL" id="OIR19640.1"/>
    </source>
</evidence>
<accession>A0A1J5TTP8</accession>
<gene>
    <name evidence="1" type="ORF">GALL_05220</name>
</gene>
<proteinExistence type="predicted"/>
<dbReference type="AlphaFoldDB" id="A0A1J5TTP8"/>
<protein>
    <submittedName>
        <fullName evidence="1">Uncharacterized protein</fullName>
    </submittedName>
</protein>